<name>A0A5B7FRB2_PORTR</name>
<keyword evidence="3" id="KW-1185">Reference proteome</keyword>
<dbReference type="AlphaFoldDB" id="A0A5B7FRB2"/>
<feature type="region of interest" description="Disordered" evidence="1">
    <location>
        <begin position="48"/>
        <end position="99"/>
    </location>
</feature>
<protein>
    <submittedName>
        <fullName evidence="2">Uncharacterized protein</fullName>
    </submittedName>
</protein>
<reference evidence="2 3" key="1">
    <citation type="submission" date="2019-05" db="EMBL/GenBank/DDBJ databases">
        <title>Another draft genome of Portunus trituberculatus and its Hox gene families provides insights of decapod evolution.</title>
        <authorList>
            <person name="Jeong J.-H."/>
            <person name="Song I."/>
            <person name="Kim S."/>
            <person name="Choi T."/>
            <person name="Kim D."/>
            <person name="Ryu S."/>
            <person name="Kim W."/>
        </authorList>
    </citation>
    <scope>NUCLEOTIDE SEQUENCE [LARGE SCALE GENOMIC DNA]</scope>
    <source>
        <tissue evidence="2">Muscle</tissue>
    </source>
</reference>
<organism evidence="2 3">
    <name type="scientific">Portunus trituberculatus</name>
    <name type="common">Swimming crab</name>
    <name type="synonym">Neptunus trituberculatus</name>
    <dbReference type="NCBI Taxonomy" id="210409"/>
    <lineage>
        <taxon>Eukaryota</taxon>
        <taxon>Metazoa</taxon>
        <taxon>Ecdysozoa</taxon>
        <taxon>Arthropoda</taxon>
        <taxon>Crustacea</taxon>
        <taxon>Multicrustacea</taxon>
        <taxon>Malacostraca</taxon>
        <taxon>Eumalacostraca</taxon>
        <taxon>Eucarida</taxon>
        <taxon>Decapoda</taxon>
        <taxon>Pleocyemata</taxon>
        <taxon>Brachyura</taxon>
        <taxon>Eubrachyura</taxon>
        <taxon>Portunoidea</taxon>
        <taxon>Portunidae</taxon>
        <taxon>Portuninae</taxon>
        <taxon>Portunus</taxon>
    </lineage>
</organism>
<proteinExistence type="predicted"/>
<sequence>MPLHHQPSAPPSEHPCLPYPIFPSPITPFLSPPPPHKASRSFYTLPAALPRPVNTHGDFNGATTSGPEPSSPPGREKRHNGDSFSPHKSVSAGLMRPIS</sequence>
<gene>
    <name evidence="2" type="ORF">E2C01_044145</name>
</gene>
<evidence type="ECO:0000313" key="3">
    <source>
        <dbReference type="Proteomes" id="UP000324222"/>
    </source>
</evidence>
<dbReference type="Proteomes" id="UP000324222">
    <property type="component" value="Unassembled WGS sequence"/>
</dbReference>
<comment type="caution">
    <text evidence="2">The sequence shown here is derived from an EMBL/GenBank/DDBJ whole genome shotgun (WGS) entry which is preliminary data.</text>
</comment>
<evidence type="ECO:0000313" key="2">
    <source>
        <dbReference type="EMBL" id="MPC50320.1"/>
    </source>
</evidence>
<accession>A0A5B7FRB2</accession>
<evidence type="ECO:0000256" key="1">
    <source>
        <dbReference type="SAM" id="MobiDB-lite"/>
    </source>
</evidence>
<dbReference type="EMBL" id="VSRR010009427">
    <property type="protein sequence ID" value="MPC50320.1"/>
    <property type="molecule type" value="Genomic_DNA"/>
</dbReference>